<accession>A0A172T421</accession>
<keyword evidence="1" id="KW-1133">Transmembrane helix</keyword>
<dbReference type="OrthoDB" id="46681at2"/>
<dbReference type="KEGG" id="fng:JM64_06950"/>
<dbReference type="EMBL" id="CP011393">
    <property type="protein sequence ID" value="ANE41721.1"/>
    <property type="molecule type" value="Genomic_DNA"/>
</dbReference>
<gene>
    <name evidence="4" type="ORF">ENT72_01870</name>
    <name evidence="3" type="ORF">ENU12_09525</name>
    <name evidence="2" type="ORF">JM64_06950</name>
</gene>
<name>A0A172T421_FERPE</name>
<proteinExistence type="predicted"/>
<sequence>MAKIKSKATTEMIKSLIALLLLIVLYPWSAKYLHLRVFLLDPEVFNFFILYLPSLVFFSSLFLNVEEVFQEVQRLIVYSLTPIFAFRLGWYGFSFHYGYVVCYTLGNFIKPHFQKRFPVIIFNGLALLLLLVWRAS</sequence>
<dbReference type="PATRIC" id="fig|93466.3.peg.1474"/>
<reference evidence="2 5" key="1">
    <citation type="submission" date="2014-08" db="EMBL/GenBank/DDBJ databases">
        <title>Fervidobacterium pennivorans DYC genome.</title>
        <authorList>
            <person name="Wushke S."/>
        </authorList>
    </citation>
    <scope>NUCLEOTIDE SEQUENCE [LARGE SCALE GENOMIC DNA]</scope>
    <source>
        <strain evidence="2 5">DYC</strain>
    </source>
</reference>
<evidence type="ECO:0000313" key="5">
    <source>
        <dbReference type="Proteomes" id="UP000077096"/>
    </source>
</evidence>
<dbReference type="AlphaFoldDB" id="A0A172T421"/>
<feature type="transmembrane region" description="Helical" evidence="1">
    <location>
        <begin position="113"/>
        <end position="133"/>
    </location>
</feature>
<evidence type="ECO:0000313" key="2">
    <source>
        <dbReference type="EMBL" id="ANE41721.1"/>
    </source>
</evidence>
<evidence type="ECO:0000256" key="1">
    <source>
        <dbReference type="SAM" id="Phobius"/>
    </source>
</evidence>
<dbReference type="EMBL" id="DTBH01000194">
    <property type="protein sequence ID" value="HGQ78115.1"/>
    <property type="molecule type" value="Genomic_DNA"/>
</dbReference>
<dbReference type="EMBL" id="DSZT01000056">
    <property type="protein sequence ID" value="HGU41660.1"/>
    <property type="molecule type" value="Genomic_DNA"/>
</dbReference>
<evidence type="ECO:0000313" key="3">
    <source>
        <dbReference type="EMBL" id="HGQ78115.1"/>
    </source>
</evidence>
<reference evidence="3" key="2">
    <citation type="journal article" date="2020" name="mSystems">
        <title>Genome- and Community-Level Interaction Insights into Carbon Utilization and Element Cycling Functions of Hydrothermarchaeota in Hydrothermal Sediment.</title>
        <authorList>
            <person name="Zhou Z."/>
            <person name="Liu Y."/>
            <person name="Xu W."/>
            <person name="Pan J."/>
            <person name="Luo Z.H."/>
            <person name="Li M."/>
        </authorList>
    </citation>
    <scope>NUCLEOTIDE SEQUENCE [LARGE SCALE GENOMIC DNA]</scope>
    <source>
        <strain evidence="4">SpSt-604</strain>
        <strain evidence="3">SpSt-640</strain>
    </source>
</reference>
<keyword evidence="1" id="KW-0812">Transmembrane</keyword>
<feature type="transmembrane region" description="Helical" evidence="1">
    <location>
        <begin position="75"/>
        <end position="93"/>
    </location>
</feature>
<feature type="transmembrane region" description="Helical" evidence="1">
    <location>
        <begin position="45"/>
        <end position="63"/>
    </location>
</feature>
<evidence type="ECO:0000313" key="4">
    <source>
        <dbReference type="EMBL" id="HGU41660.1"/>
    </source>
</evidence>
<organism evidence="2 5">
    <name type="scientific">Fervidobacterium pennivorans</name>
    <dbReference type="NCBI Taxonomy" id="93466"/>
    <lineage>
        <taxon>Bacteria</taxon>
        <taxon>Thermotogati</taxon>
        <taxon>Thermotogota</taxon>
        <taxon>Thermotogae</taxon>
        <taxon>Thermotogales</taxon>
        <taxon>Fervidobacteriaceae</taxon>
        <taxon>Fervidobacterium</taxon>
    </lineage>
</organism>
<dbReference type="Proteomes" id="UP000077096">
    <property type="component" value="Chromosome"/>
</dbReference>
<keyword evidence="1" id="KW-0472">Membrane</keyword>
<protein>
    <submittedName>
        <fullName evidence="2">Uncharacterized protein</fullName>
    </submittedName>
</protein>